<reference evidence="2 3" key="1">
    <citation type="journal article" date="2019" name="Nat. Ecol. Evol.">
        <title>Megaphylogeny resolves global patterns of mushroom evolution.</title>
        <authorList>
            <person name="Varga T."/>
            <person name="Krizsan K."/>
            <person name="Foldi C."/>
            <person name="Dima B."/>
            <person name="Sanchez-Garcia M."/>
            <person name="Sanchez-Ramirez S."/>
            <person name="Szollosi G.J."/>
            <person name="Szarkandi J.G."/>
            <person name="Papp V."/>
            <person name="Albert L."/>
            <person name="Andreopoulos W."/>
            <person name="Angelini C."/>
            <person name="Antonin V."/>
            <person name="Barry K.W."/>
            <person name="Bougher N.L."/>
            <person name="Buchanan P."/>
            <person name="Buyck B."/>
            <person name="Bense V."/>
            <person name="Catcheside P."/>
            <person name="Chovatia M."/>
            <person name="Cooper J."/>
            <person name="Damon W."/>
            <person name="Desjardin D."/>
            <person name="Finy P."/>
            <person name="Geml J."/>
            <person name="Haridas S."/>
            <person name="Hughes K."/>
            <person name="Justo A."/>
            <person name="Karasinski D."/>
            <person name="Kautmanova I."/>
            <person name="Kiss B."/>
            <person name="Kocsube S."/>
            <person name="Kotiranta H."/>
            <person name="LaButti K.M."/>
            <person name="Lechner B.E."/>
            <person name="Liimatainen K."/>
            <person name="Lipzen A."/>
            <person name="Lukacs Z."/>
            <person name="Mihaltcheva S."/>
            <person name="Morgado L.N."/>
            <person name="Niskanen T."/>
            <person name="Noordeloos M.E."/>
            <person name="Ohm R.A."/>
            <person name="Ortiz-Santana B."/>
            <person name="Ovrebo C."/>
            <person name="Racz N."/>
            <person name="Riley R."/>
            <person name="Savchenko A."/>
            <person name="Shiryaev A."/>
            <person name="Soop K."/>
            <person name="Spirin V."/>
            <person name="Szebenyi C."/>
            <person name="Tomsovsky M."/>
            <person name="Tulloss R.E."/>
            <person name="Uehling J."/>
            <person name="Grigoriev I.V."/>
            <person name="Vagvolgyi C."/>
            <person name="Papp T."/>
            <person name="Martin F.M."/>
            <person name="Miettinen O."/>
            <person name="Hibbett D.S."/>
            <person name="Nagy L.G."/>
        </authorList>
    </citation>
    <scope>NUCLEOTIDE SEQUENCE [LARGE SCALE GENOMIC DNA]</scope>
    <source>
        <strain evidence="2 3">HHB13444</strain>
    </source>
</reference>
<evidence type="ECO:0000313" key="2">
    <source>
        <dbReference type="EMBL" id="TFK84560.1"/>
    </source>
</evidence>
<feature type="compositionally biased region" description="Polar residues" evidence="1">
    <location>
        <begin position="203"/>
        <end position="212"/>
    </location>
</feature>
<evidence type="ECO:0000256" key="1">
    <source>
        <dbReference type="SAM" id="MobiDB-lite"/>
    </source>
</evidence>
<evidence type="ECO:0000313" key="3">
    <source>
        <dbReference type="Proteomes" id="UP000308197"/>
    </source>
</evidence>
<feature type="compositionally biased region" description="Low complexity" evidence="1">
    <location>
        <begin position="271"/>
        <end position="287"/>
    </location>
</feature>
<feature type="compositionally biased region" description="Polar residues" evidence="1">
    <location>
        <begin position="313"/>
        <end position="326"/>
    </location>
</feature>
<protein>
    <submittedName>
        <fullName evidence="2">Uncharacterized protein</fullName>
    </submittedName>
</protein>
<name>A0A5C3P8L2_9APHY</name>
<feature type="compositionally biased region" description="Acidic residues" evidence="1">
    <location>
        <begin position="165"/>
        <end position="178"/>
    </location>
</feature>
<feature type="compositionally biased region" description="Basic and acidic residues" evidence="1">
    <location>
        <begin position="238"/>
        <end position="270"/>
    </location>
</feature>
<keyword evidence="3" id="KW-1185">Reference proteome</keyword>
<dbReference type="InParanoid" id="A0A5C3P8L2"/>
<feature type="region of interest" description="Disordered" evidence="1">
    <location>
        <begin position="669"/>
        <end position="705"/>
    </location>
</feature>
<organism evidence="2 3">
    <name type="scientific">Polyporus arcularius HHB13444</name>
    <dbReference type="NCBI Taxonomy" id="1314778"/>
    <lineage>
        <taxon>Eukaryota</taxon>
        <taxon>Fungi</taxon>
        <taxon>Dikarya</taxon>
        <taxon>Basidiomycota</taxon>
        <taxon>Agaricomycotina</taxon>
        <taxon>Agaricomycetes</taxon>
        <taxon>Polyporales</taxon>
        <taxon>Polyporaceae</taxon>
        <taxon>Polyporus</taxon>
    </lineage>
</organism>
<feature type="region of interest" description="Disordered" evidence="1">
    <location>
        <begin position="39"/>
        <end position="91"/>
    </location>
</feature>
<dbReference type="EMBL" id="ML211308">
    <property type="protein sequence ID" value="TFK84560.1"/>
    <property type="molecule type" value="Genomic_DNA"/>
</dbReference>
<accession>A0A5C3P8L2</accession>
<dbReference type="AlphaFoldDB" id="A0A5C3P8L2"/>
<gene>
    <name evidence="2" type="ORF">K466DRAFT_601891</name>
</gene>
<feature type="region of interest" description="Disordered" evidence="1">
    <location>
        <begin position="115"/>
        <end position="326"/>
    </location>
</feature>
<sequence>MVSKSTTAQPLAFDDRLALTVASLFYDSNWCYYSPTMTSARGRKRSRPDAADIELQASDKQPVEETTPDSSLPPPEHRYGTRRSTQAAHPGVAAGLAKRFKADIQAEANKKKAVEAAKKAKEEKRQEVKAAREHEGARRTAAMQDRRARQEVEEIDFMEQTPPPLDDDLEGDDQDDVDFNPLNPLDGSDHGGNFSPSEDDSTHSQVLGTTLQKPPPKSKGKSKATADEHEEGPPPSKKLSEAERRERRVRSVREPILELRKVHIGHEGESSGRPSTTSTSKKPAKSAQGDAFTADFRHRIRSGQVETGRRNSSRQPANHNDNDIVFSSSSCPKVPSAALDDSQDAWLQETFSFIPDQHGASPLRQRQLDTPLPEEVIGGFSDADVASRPPASRKSTDLVFRGPAKNNMVGVVANSVIEGDAVVSPSKKSRAPKKRLTGALSRAFEALPSWIQDTMISVIIPSLIKFYGAQDNPWSNDGENHKFRTVLKALLRKLHPGREDELQRGDAVWKFARQGLSDWRSRIMKTAIRIVQLAAKARGSTVAISMWASNALAKGGEATYSQPNTKDPRAARGASQSPYLVQLLAVHYEAAEGAVLDVGYPVGALSMATVAIRRAFQTMATGTFIASSDEFSEDNYGVATKKVREGAVQGLLDHTHRFDVLVATAMSQVPSYKASQAEAASRVEEDDDAYNAVDPPTSPPAENQY</sequence>
<feature type="compositionally biased region" description="Basic and acidic residues" evidence="1">
    <location>
        <begin position="115"/>
        <end position="152"/>
    </location>
</feature>
<dbReference type="Proteomes" id="UP000308197">
    <property type="component" value="Unassembled WGS sequence"/>
</dbReference>
<dbReference type="STRING" id="1314778.A0A5C3P8L2"/>
<proteinExistence type="predicted"/>